<feature type="region of interest" description="Disordered" evidence="7">
    <location>
        <begin position="49"/>
        <end position="89"/>
    </location>
</feature>
<dbReference type="Gene3D" id="3.60.15.10">
    <property type="entry name" value="Ribonuclease Z/Hydroxyacylglutathione hydrolase-like"/>
    <property type="match status" value="1"/>
</dbReference>
<organism evidence="9 10">
    <name type="scientific">Monosiga brevicollis</name>
    <name type="common">Choanoflagellate</name>
    <dbReference type="NCBI Taxonomy" id="81824"/>
    <lineage>
        <taxon>Eukaryota</taxon>
        <taxon>Choanoflagellata</taxon>
        <taxon>Craspedida</taxon>
        <taxon>Salpingoecidae</taxon>
        <taxon>Monosiga</taxon>
    </lineage>
</organism>
<dbReference type="RefSeq" id="XP_001747251.1">
    <property type="nucleotide sequence ID" value="XM_001747199.1"/>
</dbReference>
<dbReference type="GO" id="GO:0004521">
    <property type="term" value="F:RNA endonuclease activity"/>
    <property type="evidence" value="ECO:0000318"/>
    <property type="project" value="GO_Central"/>
</dbReference>
<dbReference type="InterPro" id="IPR011108">
    <property type="entry name" value="RMMBL"/>
</dbReference>
<evidence type="ECO:0000256" key="5">
    <source>
        <dbReference type="ARBA" id="ARBA00022839"/>
    </source>
</evidence>
<keyword evidence="2" id="KW-0479">Metal-binding</keyword>
<dbReference type="GO" id="GO:0006397">
    <property type="term" value="P:mRNA processing"/>
    <property type="evidence" value="ECO:0000318"/>
    <property type="project" value="GO_Central"/>
</dbReference>
<feature type="compositionally biased region" description="Acidic residues" evidence="7">
    <location>
        <begin position="467"/>
        <end position="489"/>
    </location>
</feature>
<dbReference type="eggNOG" id="KOG1137">
    <property type="taxonomic scope" value="Eukaryota"/>
</dbReference>
<dbReference type="InterPro" id="IPR042173">
    <property type="entry name" value="RNase_J_2"/>
</dbReference>
<evidence type="ECO:0000256" key="3">
    <source>
        <dbReference type="ARBA" id="ARBA00022801"/>
    </source>
</evidence>
<dbReference type="GO" id="GO:0006364">
    <property type="term" value="P:rRNA processing"/>
    <property type="evidence" value="ECO:0000318"/>
    <property type="project" value="GO_Central"/>
</dbReference>
<dbReference type="KEGG" id="mbr:MONBRDRAFT_33080"/>
<evidence type="ECO:0000256" key="7">
    <source>
        <dbReference type="SAM" id="MobiDB-lite"/>
    </source>
</evidence>
<dbReference type="Proteomes" id="UP000001357">
    <property type="component" value="Unassembled WGS sequence"/>
</dbReference>
<name>A9V3E6_MONBE</name>
<dbReference type="InterPro" id="IPR036866">
    <property type="entry name" value="RibonucZ/Hydroxyglut_hydro"/>
</dbReference>
<evidence type="ECO:0000313" key="10">
    <source>
        <dbReference type="Proteomes" id="UP000001357"/>
    </source>
</evidence>
<dbReference type="Gene3D" id="3.10.20.580">
    <property type="match status" value="1"/>
</dbReference>
<dbReference type="GO" id="GO:0004532">
    <property type="term" value="F:RNA exonuclease activity"/>
    <property type="evidence" value="ECO:0000318"/>
    <property type="project" value="GO_Central"/>
</dbReference>
<dbReference type="Gene3D" id="3.40.50.10710">
    <property type="entry name" value="Metallo-hydrolase/oxidoreductase"/>
    <property type="match status" value="2"/>
</dbReference>
<keyword evidence="10" id="KW-1185">Reference proteome</keyword>
<dbReference type="Pfam" id="PF00753">
    <property type="entry name" value="Lactamase_B"/>
    <property type="match status" value="1"/>
</dbReference>
<evidence type="ECO:0000256" key="6">
    <source>
        <dbReference type="ARBA" id="ARBA00022884"/>
    </source>
</evidence>
<dbReference type="InterPro" id="IPR041636">
    <property type="entry name" value="RNase_J_C"/>
</dbReference>
<dbReference type="Pfam" id="PF17770">
    <property type="entry name" value="RNase_J_C"/>
    <property type="match status" value="1"/>
</dbReference>
<evidence type="ECO:0000256" key="4">
    <source>
        <dbReference type="ARBA" id="ARBA00022833"/>
    </source>
</evidence>
<dbReference type="SMART" id="SM00849">
    <property type="entry name" value="Lactamase_B"/>
    <property type="match status" value="1"/>
</dbReference>
<keyword evidence="3" id="KW-0378">Hydrolase</keyword>
<reference evidence="9 10" key="1">
    <citation type="journal article" date="2008" name="Nature">
        <title>The genome of the choanoflagellate Monosiga brevicollis and the origin of metazoans.</title>
        <authorList>
            <consortium name="JGI Sequencing"/>
            <person name="King N."/>
            <person name="Westbrook M.J."/>
            <person name="Young S.L."/>
            <person name="Kuo A."/>
            <person name="Abedin M."/>
            <person name="Chapman J."/>
            <person name="Fairclough S."/>
            <person name="Hellsten U."/>
            <person name="Isogai Y."/>
            <person name="Letunic I."/>
            <person name="Marr M."/>
            <person name="Pincus D."/>
            <person name="Putnam N."/>
            <person name="Rokas A."/>
            <person name="Wright K.J."/>
            <person name="Zuzow R."/>
            <person name="Dirks W."/>
            <person name="Good M."/>
            <person name="Goodstein D."/>
            <person name="Lemons D."/>
            <person name="Li W."/>
            <person name="Lyons J.B."/>
            <person name="Morris A."/>
            <person name="Nichols S."/>
            <person name="Richter D.J."/>
            <person name="Salamov A."/>
            <person name="Bork P."/>
            <person name="Lim W.A."/>
            <person name="Manning G."/>
            <person name="Miller W.T."/>
            <person name="McGinnis W."/>
            <person name="Shapiro H."/>
            <person name="Tjian R."/>
            <person name="Grigoriev I.V."/>
            <person name="Rokhsar D."/>
        </authorList>
    </citation>
    <scope>NUCLEOTIDE SEQUENCE [LARGE SCALE GENOMIC DNA]</scope>
    <source>
        <strain evidence="10">MX1 / ATCC 50154</strain>
    </source>
</reference>
<dbReference type="InterPro" id="IPR055132">
    <property type="entry name" value="RNase_J_b_CASP"/>
</dbReference>
<dbReference type="Pfam" id="PF22505">
    <property type="entry name" value="RNase_J_b_CASP"/>
    <property type="match status" value="1"/>
</dbReference>
<feature type="compositionally biased region" description="Low complexity" evidence="7">
    <location>
        <begin position="68"/>
        <end position="79"/>
    </location>
</feature>
<feature type="compositionally biased region" description="Acidic residues" evidence="7">
    <location>
        <begin position="427"/>
        <end position="438"/>
    </location>
</feature>
<feature type="compositionally biased region" description="Polar residues" evidence="7">
    <location>
        <begin position="80"/>
        <end position="89"/>
    </location>
</feature>
<accession>A9V3E6</accession>
<dbReference type="GeneID" id="5892492"/>
<dbReference type="GO" id="GO:0003723">
    <property type="term" value="F:RNA binding"/>
    <property type="evidence" value="ECO:0007669"/>
    <property type="project" value="UniProtKB-KW"/>
</dbReference>
<evidence type="ECO:0000259" key="8">
    <source>
        <dbReference type="SMART" id="SM00849"/>
    </source>
</evidence>
<protein>
    <recommendedName>
        <fullName evidence="8">Metallo-beta-lactamase domain-containing protein</fullName>
    </recommendedName>
</protein>
<keyword evidence="4" id="KW-0862">Zinc</keyword>
<keyword evidence="1" id="KW-0540">Nuclease</keyword>
<dbReference type="STRING" id="81824.A9V3E6"/>
<evidence type="ECO:0000313" key="9">
    <source>
        <dbReference type="EMBL" id="EDQ88175.1"/>
    </source>
</evidence>
<sequence>MLVQQLRAQAGGGRIAGVVHAGWPSRPTLAAPINWLSLRTLASSQTLTSASDAASAKPNAKHPKNARKASPLAKPSSSPTLGPQTTLPVNTKPETALMKAAHAVIAKHPQDYTFVPLGGCGQVGMNCSLFGYQNKWLMIDYGMMFDFESGALGANGYVADTTFIEERKKDLVALVVTHGHEDHIGGIVSKWADWQIPIYCTALTGHMLRQRFEMTDVDPNLVEANLHVIKPKDQVDVGPFSFHFQPITHSIPESQAVILDHQPTGKKLFFTGDWRIDRNPVIGPPFDDDAFRALGDQGVLAMFGDSTNASIEGHSKDELSTLDGLRATLRDCNPNGLTVATCFSSSIARIQLMMQAAVESGRTPVLIGASLIRMDEAASLAGSSFDALLPPSFDKPNHYHMSLTHLQAFLDAHRHQSTPAANTANSTEDEEHDVDLAEPEQGAPAPSASNSGAQASPAAATPKADENQDAADDDDEDDDDDDDDDEDDEDLLERVRADAKVRAEAEEAEALDHASAALGFLPGRAARLVPPGNKSGEEPSAIAAHLRPSDLFIIATGCQGEPTATLPRMAAANILGPQDNVIFSARTIPGNEVTCRRLLNSLRRADVQVFQPGAKYPIHVSGHPYRGDLEHMLGLVKPLAVVPVHGEFIHQDDHAQLAAVRGVAHTILPANGDVIRISSSGELQKLANFECEPRVVVGGTSVFAPDAHMLRDRVRMNAEGTFVLSVARASGSARVAVTSHVVGVMENTHLPKPAQRTLNRSVRTIMRSTEKDVVTLRRELKQCVTSFMYRTYRKRPVVMVHILNVV</sequence>
<feature type="region of interest" description="Disordered" evidence="7">
    <location>
        <begin position="415"/>
        <end position="489"/>
    </location>
</feature>
<proteinExistence type="predicted"/>
<dbReference type="GO" id="GO:0008409">
    <property type="term" value="F:5'-3' exonuclease activity"/>
    <property type="evidence" value="ECO:0000318"/>
    <property type="project" value="GO_Central"/>
</dbReference>
<dbReference type="CDD" id="cd07714">
    <property type="entry name" value="RNaseJ_MBL-fold"/>
    <property type="match status" value="1"/>
</dbReference>
<dbReference type="PANTHER" id="PTHR43694:SF1">
    <property type="entry name" value="RIBONUCLEASE J"/>
    <property type="match status" value="1"/>
</dbReference>
<feature type="compositionally biased region" description="Polar residues" evidence="7">
    <location>
        <begin position="417"/>
        <end position="426"/>
    </location>
</feature>
<evidence type="ECO:0000256" key="1">
    <source>
        <dbReference type="ARBA" id="ARBA00022722"/>
    </source>
</evidence>
<feature type="compositionally biased region" description="Low complexity" evidence="7">
    <location>
        <begin position="443"/>
        <end position="462"/>
    </location>
</feature>
<dbReference type="EMBL" id="CH991556">
    <property type="protein sequence ID" value="EDQ88175.1"/>
    <property type="molecule type" value="Genomic_DNA"/>
</dbReference>
<feature type="domain" description="Metallo-beta-lactamase" evidence="8">
    <location>
        <begin position="124"/>
        <end position="325"/>
    </location>
</feature>
<dbReference type="PANTHER" id="PTHR43694">
    <property type="entry name" value="RIBONUCLEASE J"/>
    <property type="match status" value="1"/>
</dbReference>
<dbReference type="InParanoid" id="A9V3E6"/>
<dbReference type="InterPro" id="IPR001279">
    <property type="entry name" value="Metallo-B-lactamas"/>
</dbReference>
<dbReference type="GO" id="GO:0046872">
    <property type="term" value="F:metal ion binding"/>
    <property type="evidence" value="ECO:0007669"/>
    <property type="project" value="UniProtKB-KW"/>
</dbReference>
<keyword evidence="5" id="KW-0269">Exonuclease</keyword>
<keyword evidence="6" id="KW-0694">RNA-binding</keyword>
<dbReference type="Pfam" id="PF07521">
    <property type="entry name" value="RMMBL"/>
    <property type="match status" value="1"/>
</dbReference>
<gene>
    <name evidence="9" type="ORF">MONBRDRAFT_33080</name>
</gene>
<dbReference type="AlphaFoldDB" id="A9V3E6"/>
<dbReference type="SUPFAM" id="SSF56281">
    <property type="entry name" value="Metallo-hydrolase/oxidoreductase"/>
    <property type="match status" value="2"/>
</dbReference>
<evidence type="ECO:0000256" key="2">
    <source>
        <dbReference type="ARBA" id="ARBA00022723"/>
    </source>
</evidence>